<feature type="transmembrane region" description="Helical" evidence="4">
    <location>
        <begin position="224"/>
        <end position="245"/>
    </location>
</feature>
<evidence type="ECO:0000259" key="5">
    <source>
        <dbReference type="PROSITE" id="PS50850"/>
    </source>
</evidence>
<feature type="transmembrane region" description="Helical" evidence="4">
    <location>
        <begin position="124"/>
        <end position="143"/>
    </location>
</feature>
<keyword evidence="7" id="KW-1185">Reference proteome</keyword>
<dbReference type="Proteomes" id="UP000198850">
    <property type="component" value="Unassembled WGS sequence"/>
</dbReference>
<dbReference type="InterPro" id="IPR020846">
    <property type="entry name" value="MFS_dom"/>
</dbReference>
<dbReference type="PANTHER" id="PTHR23531">
    <property type="entry name" value="QUINOLENE RESISTANCE PROTEIN NORA"/>
    <property type="match status" value="1"/>
</dbReference>
<dbReference type="PROSITE" id="PS50850">
    <property type="entry name" value="MFS"/>
    <property type="match status" value="1"/>
</dbReference>
<proteinExistence type="predicted"/>
<evidence type="ECO:0000256" key="2">
    <source>
        <dbReference type="ARBA" id="ARBA00022989"/>
    </source>
</evidence>
<feature type="transmembrane region" description="Helical" evidence="4">
    <location>
        <begin position="251"/>
        <end position="270"/>
    </location>
</feature>
<dbReference type="OrthoDB" id="322544at2"/>
<feature type="transmembrane region" description="Helical" evidence="4">
    <location>
        <begin position="155"/>
        <end position="174"/>
    </location>
</feature>
<gene>
    <name evidence="6" type="ORF">SAMN05443550_108139</name>
</gene>
<dbReference type="InterPro" id="IPR011701">
    <property type="entry name" value="MFS"/>
</dbReference>
<dbReference type="InterPro" id="IPR052714">
    <property type="entry name" value="MFS_Exporter"/>
</dbReference>
<dbReference type="InterPro" id="IPR036259">
    <property type="entry name" value="MFS_trans_sf"/>
</dbReference>
<dbReference type="EMBL" id="FNRA01000008">
    <property type="protein sequence ID" value="SEB00815.1"/>
    <property type="molecule type" value="Genomic_DNA"/>
</dbReference>
<keyword evidence="2 4" id="KW-1133">Transmembrane helix</keyword>
<evidence type="ECO:0000313" key="7">
    <source>
        <dbReference type="Proteomes" id="UP000198850"/>
    </source>
</evidence>
<keyword evidence="1 4" id="KW-0812">Transmembrane</keyword>
<feature type="domain" description="Major facilitator superfamily (MFS) profile" evidence="5">
    <location>
        <begin position="16"/>
        <end position="393"/>
    </location>
</feature>
<name>A0A1H4FU36_9SPHI</name>
<dbReference type="STRING" id="425514.SAMN05443550_108139"/>
<evidence type="ECO:0000256" key="1">
    <source>
        <dbReference type="ARBA" id="ARBA00022692"/>
    </source>
</evidence>
<dbReference type="PANTHER" id="PTHR23531:SF1">
    <property type="entry name" value="QUINOLENE RESISTANCE PROTEIN NORA"/>
    <property type="match status" value="1"/>
</dbReference>
<dbReference type="NCBIfam" id="NF003477">
    <property type="entry name" value="PRK05122.1"/>
    <property type="match status" value="1"/>
</dbReference>
<organism evidence="6 7">
    <name type="scientific">Pedobacter hartonius</name>
    <dbReference type="NCBI Taxonomy" id="425514"/>
    <lineage>
        <taxon>Bacteria</taxon>
        <taxon>Pseudomonadati</taxon>
        <taxon>Bacteroidota</taxon>
        <taxon>Sphingobacteriia</taxon>
        <taxon>Sphingobacteriales</taxon>
        <taxon>Sphingobacteriaceae</taxon>
        <taxon>Pedobacter</taxon>
    </lineage>
</organism>
<dbReference type="CDD" id="cd17489">
    <property type="entry name" value="MFS_YfcJ_like"/>
    <property type="match status" value="1"/>
</dbReference>
<feature type="transmembrane region" description="Helical" evidence="4">
    <location>
        <begin position="341"/>
        <end position="365"/>
    </location>
</feature>
<feature type="transmembrane region" description="Helical" evidence="4">
    <location>
        <begin position="277"/>
        <end position="299"/>
    </location>
</feature>
<dbReference type="GO" id="GO:0022857">
    <property type="term" value="F:transmembrane transporter activity"/>
    <property type="evidence" value="ECO:0007669"/>
    <property type="project" value="InterPro"/>
</dbReference>
<feature type="transmembrane region" description="Helical" evidence="4">
    <location>
        <begin position="20"/>
        <end position="42"/>
    </location>
</feature>
<feature type="transmembrane region" description="Helical" evidence="4">
    <location>
        <begin position="48"/>
        <end position="66"/>
    </location>
</feature>
<feature type="transmembrane region" description="Helical" evidence="4">
    <location>
        <begin position="371"/>
        <end position="389"/>
    </location>
</feature>
<evidence type="ECO:0000313" key="6">
    <source>
        <dbReference type="EMBL" id="SEB00815.1"/>
    </source>
</evidence>
<dbReference type="AlphaFoldDB" id="A0A1H4FU36"/>
<sequence length="412" mass="43283">MNATIEKNVEPGFYKTIIPIILSVFSVYLTIGMMLGILPGYIETGLKYNSIIVGVVIGTQALATLLTRSYAGKLTDTKGARLSSRIGGTLGIITGILYLTAALFSRNAATALTIILTTRILHGIAESLLVTGSLTWGIGLVGVEKSGKVMTWNGIAMYAGIALGAPLGIALFKTTGIESAFGAISLLSGLSLIITHKLPSLPVDLSHVRAPFYKVVGKVSGQGLGLAFASIGFACISSFIVLLFTQKHWGNASQAFMMFGGCYILVRIFFSSFPDKYGAYAVALISLIIEIAGQLLIGFAGSGSIAILGCCLTGAGFSLIFPSLGVMAIKKVSPQMRGTALGAYGAFFDLSLGIAAPVAGLIALWYNYQMVYVFGALSCLTAVLVLFLGEKEKADTKKTATVYNSETINNNK</sequence>
<dbReference type="Gene3D" id="1.20.1250.20">
    <property type="entry name" value="MFS general substrate transporter like domains"/>
    <property type="match status" value="1"/>
</dbReference>
<evidence type="ECO:0000256" key="3">
    <source>
        <dbReference type="ARBA" id="ARBA00023136"/>
    </source>
</evidence>
<protein>
    <submittedName>
        <fullName evidence="6">Predicted arabinose efflux permease, MFS family</fullName>
    </submittedName>
</protein>
<reference evidence="6 7" key="1">
    <citation type="submission" date="2016-10" db="EMBL/GenBank/DDBJ databases">
        <authorList>
            <person name="de Groot N.N."/>
        </authorList>
    </citation>
    <scope>NUCLEOTIDE SEQUENCE [LARGE SCALE GENOMIC DNA]</scope>
    <source>
        <strain evidence="6 7">DSM 19033</strain>
    </source>
</reference>
<accession>A0A1H4FU36</accession>
<dbReference type="SUPFAM" id="SSF103473">
    <property type="entry name" value="MFS general substrate transporter"/>
    <property type="match status" value="1"/>
</dbReference>
<dbReference type="Pfam" id="PF07690">
    <property type="entry name" value="MFS_1"/>
    <property type="match status" value="2"/>
</dbReference>
<feature type="transmembrane region" description="Helical" evidence="4">
    <location>
        <begin position="305"/>
        <end position="329"/>
    </location>
</feature>
<evidence type="ECO:0000256" key="4">
    <source>
        <dbReference type="SAM" id="Phobius"/>
    </source>
</evidence>
<keyword evidence="3 4" id="KW-0472">Membrane</keyword>
<feature type="transmembrane region" description="Helical" evidence="4">
    <location>
        <begin position="86"/>
        <end position="104"/>
    </location>
</feature>
<dbReference type="RefSeq" id="WP_090558007.1">
    <property type="nucleotide sequence ID" value="NZ_FNRA01000008.1"/>
</dbReference>